<reference evidence="7 8" key="1">
    <citation type="journal article" date="2019" name="Int. J. Syst. Evol. Microbiol.">
        <title>The Global Catalogue of Microorganisms (GCM) 10K type strain sequencing project: providing services to taxonomists for standard genome sequencing and annotation.</title>
        <authorList>
            <consortium name="The Broad Institute Genomics Platform"/>
            <consortium name="The Broad Institute Genome Sequencing Center for Infectious Disease"/>
            <person name="Wu L."/>
            <person name="Ma J."/>
        </authorList>
    </citation>
    <scope>NUCLEOTIDE SEQUENCE [LARGE SCALE GENOMIC DNA]</scope>
    <source>
        <strain evidence="7 8">JCM 10425</strain>
    </source>
</reference>
<feature type="domain" description="Fibronectin type-III" evidence="6">
    <location>
        <begin position="598"/>
        <end position="685"/>
    </location>
</feature>
<evidence type="ECO:0000259" key="6">
    <source>
        <dbReference type="PROSITE" id="PS50853"/>
    </source>
</evidence>
<proteinExistence type="predicted"/>
<dbReference type="PROSITE" id="PS50853">
    <property type="entry name" value="FN3"/>
    <property type="match status" value="1"/>
</dbReference>
<dbReference type="SMART" id="SM00060">
    <property type="entry name" value="FN3"/>
    <property type="match status" value="1"/>
</dbReference>
<dbReference type="Gene3D" id="2.60.40.10">
    <property type="entry name" value="Immunoglobulins"/>
    <property type="match status" value="1"/>
</dbReference>
<protein>
    <recommendedName>
        <fullName evidence="6">Fibronectin type-III domain-containing protein</fullName>
    </recommendedName>
</protein>
<keyword evidence="2" id="KW-0119">Carbohydrate metabolism</keyword>
<dbReference type="InterPro" id="IPR003961">
    <property type="entry name" value="FN3_dom"/>
</dbReference>
<keyword evidence="8" id="KW-1185">Reference proteome</keyword>
<dbReference type="PANTHER" id="PTHR46534">
    <property type="entry name" value="IGGFC_BINDING DOMAIN-CONTAINING PROTEIN"/>
    <property type="match status" value="1"/>
</dbReference>
<dbReference type="Proteomes" id="UP001500967">
    <property type="component" value="Unassembled WGS sequence"/>
</dbReference>
<feature type="compositionally biased region" description="Pro residues" evidence="3">
    <location>
        <begin position="575"/>
        <end position="589"/>
    </location>
</feature>
<evidence type="ECO:0000256" key="2">
    <source>
        <dbReference type="ARBA" id="ARBA00023326"/>
    </source>
</evidence>
<keyword evidence="1" id="KW-0326">Glycosidase</keyword>
<evidence type="ECO:0000256" key="5">
    <source>
        <dbReference type="SAM" id="SignalP"/>
    </source>
</evidence>
<keyword evidence="5" id="KW-0732">Signal</keyword>
<dbReference type="EMBL" id="BAAAGX010000007">
    <property type="protein sequence ID" value="GAA0233658.1"/>
    <property type="molecule type" value="Genomic_DNA"/>
</dbReference>
<dbReference type="PANTHER" id="PTHR46534:SF1">
    <property type="entry name" value="IGGFC-BINDING PROTEIN N-TERMINAL DOMAIN-CONTAINING PROTEIN"/>
    <property type="match status" value="1"/>
</dbReference>
<feature type="region of interest" description="Disordered" evidence="3">
    <location>
        <begin position="523"/>
        <end position="604"/>
    </location>
</feature>
<feature type="chain" id="PRO_5047041434" description="Fibronectin type-III domain-containing protein" evidence="5">
    <location>
        <begin position="18"/>
        <end position="823"/>
    </location>
</feature>
<evidence type="ECO:0000256" key="1">
    <source>
        <dbReference type="ARBA" id="ARBA00023295"/>
    </source>
</evidence>
<keyword evidence="4" id="KW-0472">Membrane</keyword>
<dbReference type="CDD" id="cd00063">
    <property type="entry name" value="FN3"/>
    <property type="match status" value="1"/>
</dbReference>
<evidence type="ECO:0000313" key="7">
    <source>
        <dbReference type="EMBL" id="GAA0233658.1"/>
    </source>
</evidence>
<dbReference type="InterPro" id="IPR036116">
    <property type="entry name" value="FN3_sf"/>
</dbReference>
<name>A0ABN0TZ37_9ACTN</name>
<evidence type="ECO:0000256" key="3">
    <source>
        <dbReference type="SAM" id="MobiDB-lite"/>
    </source>
</evidence>
<organism evidence="7 8">
    <name type="scientific">Cryptosporangium japonicum</name>
    <dbReference type="NCBI Taxonomy" id="80872"/>
    <lineage>
        <taxon>Bacteria</taxon>
        <taxon>Bacillati</taxon>
        <taxon>Actinomycetota</taxon>
        <taxon>Actinomycetes</taxon>
        <taxon>Cryptosporangiales</taxon>
        <taxon>Cryptosporangiaceae</taxon>
        <taxon>Cryptosporangium</taxon>
    </lineage>
</organism>
<dbReference type="InterPro" id="IPR035234">
    <property type="entry name" value="IgGFc-bd_N"/>
</dbReference>
<dbReference type="SUPFAM" id="SSF49265">
    <property type="entry name" value="Fibronectin type III"/>
    <property type="match status" value="1"/>
</dbReference>
<keyword evidence="2" id="KW-0624">Polysaccharide degradation</keyword>
<feature type="compositionally biased region" description="Pro residues" evidence="3">
    <location>
        <begin position="524"/>
        <end position="553"/>
    </location>
</feature>
<accession>A0ABN0TZ37</accession>
<dbReference type="Pfam" id="PF17517">
    <property type="entry name" value="IgGFc_binding"/>
    <property type="match status" value="1"/>
</dbReference>
<keyword evidence="1" id="KW-0378">Hydrolase</keyword>
<keyword evidence="4" id="KW-0812">Transmembrane</keyword>
<dbReference type="InterPro" id="IPR013783">
    <property type="entry name" value="Ig-like_fold"/>
</dbReference>
<gene>
    <name evidence="7" type="ORF">GCM10009539_18720</name>
</gene>
<sequence>MVALCLVAVSGLSTARAAAPASTAGSDFWVAFSSNSSTSAVALFLYVTGVEATTGAVTWPDGTSTPFAVTPGTPTRIPVDPTLVASGADATTNVGLHVTAAGPVTVQGLNSTTTSADGFTALPTANLGTRYRAVSYGTVGASCPSRLIVVGTQDGTAVTVTPYGRLGARTAGAPYVVTVNRGEAYTVTAGVGYDVTGSLVTAAAPVAVFAGNDCGVIGSGGGSDQLYEQLPPVSAWGTTFLPVRFAKDSGGDPVRVVADADGTVVRVDGTVVATLAAGQTFEQVLGTAGTTGTVIVTSRPALAAQYVVRGAYTGWGLNGTYGDPAMTLVPPAEQYLAEYAFSVPVYRPDTPQTVFPFNAMNLTVPTGAVGSVRLDGVPVPAGSFAPVGSSGFSSAPVRIGEGPHVVRADARFGLVGYGSHTYVSYAYPGGAGLTPVGTVTSVTPDPATQTAAVGASACVTAAVGAAGVYVGFRVDGANPAEGEVASEADGTARFCATGTVAGVDTVRITAGAANADATIVRAAPVPPGPPAPTATPPVPPGPVPPGPVSPPAPTTDGPVPGEPETTAPTSAAPSTPEPTSPAPPPPAPTSPGVRRPDAPARPRVVAGDQAIAVSWDPPVTHGAPVSGYTATARPGGEACTVAAPATGCVLGNLTNTTAYRVSVTALSSAGASPPSAVSAPAVPADLLGPAARLTGSRRDGVLTLTAVGFRPGGAVAFWLRSTPRLLGTAVADRTGRAALRARLPAGVRGHHVVTAQGSAPSGHPLSRALPLAPGPHLPRTGGDVVRAAVTGLLLVAAGLALRVAVRRRVPRSAGRTGAPGRPR</sequence>
<dbReference type="Pfam" id="PF00041">
    <property type="entry name" value="fn3"/>
    <property type="match status" value="1"/>
</dbReference>
<feature type="compositionally biased region" description="Low complexity" evidence="3">
    <location>
        <begin position="562"/>
        <end position="574"/>
    </location>
</feature>
<evidence type="ECO:0000256" key="4">
    <source>
        <dbReference type="SAM" id="Phobius"/>
    </source>
</evidence>
<comment type="caution">
    <text evidence="7">The sequence shown here is derived from an EMBL/GenBank/DDBJ whole genome shotgun (WGS) entry which is preliminary data.</text>
</comment>
<feature type="transmembrane region" description="Helical" evidence="4">
    <location>
        <begin position="784"/>
        <end position="805"/>
    </location>
</feature>
<keyword evidence="4" id="KW-1133">Transmembrane helix</keyword>
<feature type="signal peptide" evidence="5">
    <location>
        <begin position="1"/>
        <end position="17"/>
    </location>
</feature>
<evidence type="ECO:0000313" key="8">
    <source>
        <dbReference type="Proteomes" id="UP001500967"/>
    </source>
</evidence>